<reference evidence="2" key="1">
    <citation type="submission" date="2019-07" db="EMBL/GenBank/DDBJ databases">
        <title>Hyphodiscus hymeniophilus genome sequencing and assembly.</title>
        <authorList>
            <person name="Kramer G."/>
            <person name="Nodwell J."/>
        </authorList>
    </citation>
    <scope>NUCLEOTIDE SEQUENCE</scope>
    <source>
        <strain evidence="2">ATCC 34498</strain>
    </source>
</reference>
<gene>
    <name evidence="2" type="ORF">D0Z07_9119</name>
</gene>
<comment type="caution">
    <text evidence="2">The sequence shown here is derived from an EMBL/GenBank/DDBJ whole genome shotgun (WGS) entry which is preliminary data.</text>
</comment>
<feature type="compositionally biased region" description="Low complexity" evidence="1">
    <location>
        <begin position="255"/>
        <end position="295"/>
    </location>
</feature>
<proteinExistence type="predicted"/>
<feature type="region of interest" description="Disordered" evidence="1">
    <location>
        <begin position="237"/>
        <end position="295"/>
    </location>
</feature>
<accession>A0A9P6SMH1</accession>
<dbReference type="AlphaFoldDB" id="A0A9P6SMH1"/>
<evidence type="ECO:0000256" key="1">
    <source>
        <dbReference type="SAM" id="MobiDB-lite"/>
    </source>
</evidence>
<evidence type="ECO:0000313" key="2">
    <source>
        <dbReference type="EMBL" id="KAG0645115.1"/>
    </source>
</evidence>
<evidence type="ECO:0000313" key="3">
    <source>
        <dbReference type="Proteomes" id="UP000785200"/>
    </source>
</evidence>
<dbReference type="Proteomes" id="UP000785200">
    <property type="component" value="Unassembled WGS sequence"/>
</dbReference>
<organism evidence="2 3">
    <name type="scientific">Hyphodiscus hymeniophilus</name>
    <dbReference type="NCBI Taxonomy" id="353542"/>
    <lineage>
        <taxon>Eukaryota</taxon>
        <taxon>Fungi</taxon>
        <taxon>Dikarya</taxon>
        <taxon>Ascomycota</taxon>
        <taxon>Pezizomycotina</taxon>
        <taxon>Leotiomycetes</taxon>
        <taxon>Helotiales</taxon>
        <taxon>Hyphodiscaceae</taxon>
        <taxon>Hyphodiscus</taxon>
    </lineage>
</organism>
<name>A0A9P6SMH1_9HELO</name>
<keyword evidence="3" id="KW-1185">Reference proteome</keyword>
<dbReference type="OrthoDB" id="2260257at2759"/>
<protein>
    <submittedName>
        <fullName evidence="2">Uncharacterized protein</fullName>
    </submittedName>
</protein>
<dbReference type="EMBL" id="VNKQ01000020">
    <property type="protein sequence ID" value="KAG0645115.1"/>
    <property type="molecule type" value="Genomic_DNA"/>
</dbReference>
<sequence length="731" mass="75502">MLINPSSDIFKGLYDSKSPRLTSFVNGLPTGVVDALENDEDEAGQFICQVMQGNVPGIIEDLTDDVWDEIKDDWTAVTDFVESIPTLAPAILEDIIHDGEDVVSIVGDIFTNPGAAVTAIVNGVESVISDIESVGGEVVSGIECLFDKKKCQQSSTADPAATISASCSAILAAATTTYSQAASTSDYYPAATISASCSAILAAATTTYDQAASTSDYDPPAQTSAYQSAAATTTYDQTASTSDYDPPAQTSAYQSAEPTTPAPATITPESTTVTTETSSPTSTELAAATTQGSASGGASQDLGSALLSVWLVCGVDGFQQLFEDDLITSNISSRSCLSLRPEDVCKCGMGSLYAVAGDLAHCCPGSGHWVRVHYARIASSSNAPNNGSWTYNIPSNIEPGRWSFSIGANPLLQSSTSTIFTITASQISGSPALPGPPATSYTAFQSYNGCGLPPLPDYTYTGYQAPCTTTSNGVVETLYPIVPFSDSSSFFSNSDLISEMVTPSVTISSGSTVISASSLSFNSAFATGVYAQALQCPSPVTPSTTKIVAGGATTILSLVGCDAVTGSSSDGGGVCHISDYTTFPISGASSVCCPGGWATTPLNSDLFCFTSTGQAKKRGMITERQVSTETLAESPSTLIEIQGLMFTRAGVVTGEAAVETGSSSTGGIHSATGLLSSTGLATGSVVITSTTKGSALKMDVEKDRGQNWLRIREWSNLNKTLRKSSQNHGEI</sequence>